<sequence length="145" mass="16316">MKINRKVKLFLGSIAGIVFLLFVTLVVHIATAKPVEVDNATIQISRIDFNEPLDSLKSKEIHRNLKSIDGVKNIKIVPEKGVVVYFHDNRIANSEQVFAQLSAKGDYQAERFVISDELASKKVCPAMSTDSFSYKFSRGIQRIFN</sequence>
<evidence type="ECO:0000313" key="2">
    <source>
        <dbReference type="Proteomes" id="UP000830583"/>
    </source>
</evidence>
<organism evidence="1 2">
    <name type="scientific">Flavobacterium azooxidireducens</name>
    <dbReference type="NCBI Taxonomy" id="1871076"/>
    <lineage>
        <taxon>Bacteria</taxon>
        <taxon>Pseudomonadati</taxon>
        <taxon>Bacteroidota</taxon>
        <taxon>Flavobacteriia</taxon>
        <taxon>Flavobacteriales</taxon>
        <taxon>Flavobacteriaceae</taxon>
        <taxon>Flavobacterium</taxon>
    </lineage>
</organism>
<accession>A0ABY4KHX5</accession>
<evidence type="ECO:0000313" key="1">
    <source>
        <dbReference type="EMBL" id="UPQ80424.1"/>
    </source>
</evidence>
<name>A0ABY4KHX5_9FLAO</name>
<dbReference type="Proteomes" id="UP000830583">
    <property type="component" value="Chromosome"/>
</dbReference>
<dbReference type="RefSeq" id="WP_248436319.1">
    <property type="nucleotide sequence ID" value="NZ_CP096205.1"/>
</dbReference>
<proteinExistence type="predicted"/>
<dbReference type="EMBL" id="CP096205">
    <property type="protein sequence ID" value="UPQ80424.1"/>
    <property type="molecule type" value="Genomic_DNA"/>
</dbReference>
<evidence type="ECO:0008006" key="3">
    <source>
        <dbReference type="Google" id="ProtNLM"/>
    </source>
</evidence>
<keyword evidence="2" id="KW-1185">Reference proteome</keyword>
<reference evidence="1" key="1">
    <citation type="submission" date="2022-04" db="EMBL/GenBank/DDBJ databases">
        <title>Consumption of N2O by Flavobacterium azooxidireducens sp. nov. isolated from Decomposing Leaf Litter of Phragmites australis (Cav.).</title>
        <authorList>
            <person name="Behrendt U."/>
            <person name="Spanner T."/>
            <person name="Augustin J."/>
            <person name="Horn M.A."/>
            <person name="Kolb S."/>
            <person name="Ulrich A."/>
        </authorList>
    </citation>
    <scope>NUCLEOTIDE SEQUENCE</scope>
    <source>
        <strain evidence="1">IGB 4-14</strain>
    </source>
</reference>
<gene>
    <name evidence="1" type="ORF">M0M57_06195</name>
</gene>
<protein>
    <recommendedName>
        <fullName evidence="3">HMA domain-containing protein</fullName>
    </recommendedName>
</protein>